<accession>A0A1E5QAN6</accession>
<dbReference type="RefSeq" id="WP_069956897.1">
    <property type="nucleotide sequence ID" value="NZ_MCGG01000009.1"/>
</dbReference>
<organism evidence="1 2">
    <name type="scientific">Magnetovibrio blakemorei</name>
    <dbReference type="NCBI Taxonomy" id="28181"/>
    <lineage>
        <taxon>Bacteria</taxon>
        <taxon>Pseudomonadati</taxon>
        <taxon>Pseudomonadota</taxon>
        <taxon>Alphaproteobacteria</taxon>
        <taxon>Rhodospirillales</taxon>
        <taxon>Magnetovibrionaceae</taxon>
        <taxon>Magnetovibrio</taxon>
    </lineage>
</organism>
<comment type="caution">
    <text evidence="1">The sequence shown here is derived from an EMBL/GenBank/DDBJ whole genome shotgun (WGS) entry which is preliminary data.</text>
</comment>
<reference evidence="2" key="1">
    <citation type="submission" date="2016-07" db="EMBL/GenBank/DDBJ databases">
        <authorList>
            <person name="Florea S."/>
            <person name="Webb J.S."/>
            <person name="Jaromczyk J."/>
            <person name="Schardl C.L."/>
        </authorList>
    </citation>
    <scope>NUCLEOTIDE SEQUENCE [LARGE SCALE GENOMIC DNA]</scope>
    <source>
        <strain evidence="2">MV-1</strain>
    </source>
</reference>
<gene>
    <name evidence="1" type="ORF">BEN30_04850</name>
</gene>
<dbReference type="Proteomes" id="UP000095347">
    <property type="component" value="Unassembled WGS sequence"/>
</dbReference>
<keyword evidence="2" id="KW-1185">Reference proteome</keyword>
<proteinExistence type="predicted"/>
<evidence type="ECO:0000313" key="1">
    <source>
        <dbReference type="EMBL" id="OEJ69043.1"/>
    </source>
</evidence>
<protein>
    <submittedName>
        <fullName evidence="1">Uncharacterized protein</fullName>
    </submittedName>
</protein>
<dbReference type="EMBL" id="MCGG01000009">
    <property type="protein sequence ID" value="OEJ69043.1"/>
    <property type="molecule type" value="Genomic_DNA"/>
</dbReference>
<name>A0A1E5QAN6_9PROT</name>
<sequence length="67" mass="7277">MTNPQSIEKTAKALVAHHGEDGAQGYCKERIQYHDQAKESEAANLWRAIGKAVGQIVDGAPEDKTDV</sequence>
<evidence type="ECO:0000313" key="2">
    <source>
        <dbReference type="Proteomes" id="UP000095347"/>
    </source>
</evidence>
<dbReference type="AlphaFoldDB" id="A0A1E5QAN6"/>